<evidence type="ECO:0000256" key="1">
    <source>
        <dbReference type="ARBA" id="ARBA00022737"/>
    </source>
</evidence>
<dbReference type="InterPro" id="IPR004088">
    <property type="entry name" value="KH_dom_type_1"/>
</dbReference>
<feature type="compositionally biased region" description="Basic and acidic residues" evidence="3">
    <location>
        <begin position="32"/>
        <end position="42"/>
    </location>
</feature>
<feature type="compositionally biased region" description="Polar residues" evidence="3">
    <location>
        <begin position="1"/>
        <end position="10"/>
    </location>
</feature>
<dbReference type="HOGENOM" id="CLU_1558764_0_0_1"/>
<dbReference type="Pfam" id="PF00013">
    <property type="entry name" value="KH_1"/>
    <property type="match status" value="2"/>
</dbReference>
<proteinExistence type="predicted"/>
<dbReference type="Ensembl" id="ENSCSAVT00000017535.1">
    <property type="protein sequence ID" value="ENSCSAVP00000017345.1"/>
    <property type="gene ID" value="ENSCSAVG00000010212.1"/>
</dbReference>
<dbReference type="GO" id="GO:0003723">
    <property type="term" value="F:RNA binding"/>
    <property type="evidence" value="ECO:0007669"/>
    <property type="project" value="UniProtKB-UniRule"/>
</dbReference>
<accession>H2ZIC9</accession>
<feature type="domain" description="K Homology" evidence="4">
    <location>
        <begin position="52"/>
        <end position="122"/>
    </location>
</feature>
<organism evidence="5 6">
    <name type="scientific">Ciona savignyi</name>
    <name type="common">Pacific transparent sea squirt</name>
    <dbReference type="NCBI Taxonomy" id="51511"/>
    <lineage>
        <taxon>Eukaryota</taxon>
        <taxon>Metazoa</taxon>
        <taxon>Chordata</taxon>
        <taxon>Tunicata</taxon>
        <taxon>Ascidiacea</taxon>
        <taxon>Phlebobranchia</taxon>
        <taxon>Cionidae</taxon>
        <taxon>Ciona</taxon>
    </lineage>
</organism>
<dbReference type="InParanoid" id="H2ZIC9"/>
<dbReference type="eggNOG" id="KOG2192">
    <property type="taxonomic scope" value="Eukaryota"/>
</dbReference>
<reference evidence="6" key="1">
    <citation type="submission" date="2003-08" db="EMBL/GenBank/DDBJ databases">
        <authorList>
            <person name="Birren B."/>
            <person name="Nusbaum C."/>
            <person name="Abebe A."/>
            <person name="Abouelleil A."/>
            <person name="Adekoya E."/>
            <person name="Ait-zahra M."/>
            <person name="Allen N."/>
            <person name="Allen T."/>
            <person name="An P."/>
            <person name="Anderson M."/>
            <person name="Anderson S."/>
            <person name="Arachchi H."/>
            <person name="Armbruster J."/>
            <person name="Bachantsang P."/>
            <person name="Baldwin J."/>
            <person name="Barry A."/>
            <person name="Bayul T."/>
            <person name="Blitshsteyn B."/>
            <person name="Bloom T."/>
            <person name="Blye J."/>
            <person name="Boguslavskiy L."/>
            <person name="Borowsky M."/>
            <person name="Boukhgalter B."/>
            <person name="Brunache A."/>
            <person name="Butler J."/>
            <person name="Calixte N."/>
            <person name="Calvo S."/>
            <person name="Camarata J."/>
            <person name="Campo K."/>
            <person name="Chang J."/>
            <person name="Cheshatsang Y."/>
            <person name="Citroen M."/>
            <person name="Collymore A."/>
            <person name="Considine T."/>
            <person name="Cook A."/>
            <person name="Cooke P."/>
            <person name="Corum B."/>
            <person name="Cuomo C."/>
            <person name="David R."/>
            <person name="Dawoe T."/>
            <person name="Degray S."/>
            <person name="Dodge S."/>
            <person name="Dooley K."/>
            <person name="Dorje P."/>
            <person name="Dorjee K."/>
            <person name="Dorris L."/>
            <person name="Duffey N."/>
            <person name="Dupes A."/>
            <person name="Elkins T."/>
            <person name="Engels R."/>
            <person name="Erickson J."/>
            <person name="Farina A."/>
            <person name="Faro S."/>
            <person name="Ferreira P."/>
            <person name="Fischer H."/>
            <person name="Fitzgerald M."/>
            <person name="Foley K."/>
            <person name="Gage D."/>
            <person name="Galagan J."/>
            <person name="Gearin G."/>
            <person name="Gnerre S."/>
            <person name="Gnirke A."/>
            <person name="Goyette A."/>
            <person name="Graham J."/>
            <person name="Grandbois E."/>
            <person name="Gyaltsen K."/>
            <person name="Hafez N."/>
            <person name="Hagopian D."/>
            <person name="Hagos B."/>
            <person name="Hall J."/>
            <person name="Hatcher B."/>
            <person name="Heller A."/>
            <person name="Higgins H."/>
            <person name="Honan T."/>
            <person name="Horn A."/>
            <person name="Houde N."/>
            <person name="Hughes L."/>
            <person name="Hulme W."/>
            <person name="Husby E."/>
            <person name="Iliev I."/>
            <person name="Jaffe D."/>
            <person name="Jones C."/>
            <person name="Kamal M."/>
            <person name="Kamat A."/>
            <person name="Kamvysselis M."/>
            <person name="Karlsson E."/>
            <person name="Kells C."/>
            <person name="Kieu A."/>
            <person name="Kisner P."/>
            <person name="Kodira C."/>
            <person name="Kulbokas E."/>
            <person name="Labutti K."/>
            <person name="Lama D."/>
            <person name="Landers T."/>
            <person name="Leger J."/>
            <person name="Levine S."/>
            <person name="Lewis D."/>
            <person name="Lewis T."/>
            <person name="Lindblad-toh K."/>
            <person name="Liu X."/>
            <person name="Lokyitsang T."/>
            <person name="Lokyitsang Y."/>
            <person name="Lucien O."/>
            <person name="Lui A."/>
            <person name="Ma L.J."/>
            <person name="Mabbitt R."/>
            <person name="Macdonald J."/>
            <person name="Maclean C."/>
            <person name="Major J."/>
            <person name="Manning J."/>
            <person name="Marabella R."/>
            <person name="Maru K."/>
            <person name="Matthews C."/>
            <person name="Mauceli E."/>
            <person name="Mccarthy M."/>
            <person name="Mcdonough S."/>
            <person name="Mcghee T."/>
            <person name="Meldrim J."/>
            <person name="Meneus L."/>
            <person name="Mesirov J."/>
            <person name="Mihalev A."/>
            <person name="Mihova T."/>
            <person name="Mikkelsen T."/>
            <person name="Mlenga V."/>
            <person name="Moru K."/>
            <person name="Mozes J."/>
            <person name="Mulrain L."/>
            <person name="Munson G."/>
            <person name="Naylor J."/>
            <person name="Newes C."/>
            <person name="Nguyen C."/>
            <person name="Nguyen N."/>
            <person name="Nguyen T."/>
            <person name="Nicol R."/>
            <person name="Nielsen C."/>
            <person name="Nizzari M."/>
            <person name="Norbu C."/>
            <person name="Norbu N."/>
            <person name="O'donnell P."/>
            <person name="Okoawo O."/>
            <person name="O'leary S."/>
            <person name="Omotosho B."/>
            <person name="O'neill K."/>
            <person name="Osman S."/>
            <person name="Parker S."/>
            <person name="Perrin D."/>
            <person name="Phunkhang P."/>
            <person name="Piqani B."/>
            <person name="Purcell S."/>
            <person name="Rachupka T."/>
            <person name="Ramasamy U."/>
            <person name="Rameau R."/>
            <person name="Ray V."/>
            <person name="Raymond C."/>
            <person name="Retta R."/>
            <person name="Richardson S."/>
            <person name="Rise C."/>
            <person name="Rodriguez J."/>
            <person name="Rogers J."/>
            <person name="Rogov P."/>
            <person name="Rutman M."/>
            <person name="Schupbach R."/>
            <person name="Seaman C."/>
            <person name="Settipalli S."/>
            <person name="Sharpe T."/>
            <person name="Sheridan J."/>
            <person name="Sherpa N."/>
            <person name="Shi J."/>
            <person name="Smirnov S."/>
            <person name="Smith C."/>
            <person name="Sougnez C."/>
            <person name="Spencer B."/>
            <person name="Stalker J."/>
            <person name="Stange-thomann N."/>
            <person name="Stavropoulos S."/>
            <person name="Stetson K."/>
            <person name="Stone C."/>
            <person name="Stone S."/>
            <person name="Stubbs M."/>
            <person name="Talamas J."/>
            <person name="Tchuinga P."/>
            <person name="Tenzing P."/>
            <person name="Tesfaye S."/>
            <person name="Theodore J."/>
            <person name="Thoulutsang Y."/>
            <person name="Topham K."/>
            <person name="Towey S."/>
            <person name="Tsamla T."/>
            <person name="Tsomo N."/>
            <person name="Vallee D."/>
            <person name="Vassiliev H."/>
            <person name="Venkataraman V."/>
            <person name="Vinson J."/>
            <person name="Vo A."/>
            <person name="Wade C."/>
            <person name="Wang S."/>
            <person name="Wangchuk T."/>
            <person name="Wangdi T."/>
            <person name="Whittaker C."/>
            <person name="Wilkinson J."/>
            <person name="Wu Y."/>
            <person name="Wyman D."/>
            <person name="Yadav S."/>
            <person name="Yang S."/>
            <person name="Yang X."/>
            <person name="Yeager S."/>
            <person name="Yee E."/>
            <person name="Young G."/>
            <person name="Zainoun J."/>
            <person name="Zembeck L."/>
            <person name="Zimmer A."/>
            <person name="Zody M."/>
            <person name="Lander E."/>
        </authorList>
    </citation>
    <scope>NUCLEOTIDE SEQUENCE [LARGE SCALE GENOMIC DNA]</scope>
</reference>
<dbReference type="PANTHER" id="PTHR10288">
    <property type="entry name" value="KH DOMAIN CONTAINING RNA BINDING PROTEIN"/>
    <property type="match status" value="1"/>
</dbReference>
<feature type="region of interest" description="Disordered" evidence="3">
    <location>
        <begin position="1"/>
        <end position="52"/>
    </location>
</feature>
<feature type="domain" description="K Homology" evidence="4">
    <location>
        <begin position="129"/>
        <end position="172"/>
    </location>
</feature>
<dbReference type="InterPro" id="IPR004087">
    <property type="entry name" value="KH_dom"/>
</dbReference>
<keyword evidence="2" id="KW-0694">RNA-binding</keyword>
<reference evidence="5" key="2">
    <citation type="submission" date="2025-08" db="UniProtKB">
        <authorList>
            <consortium name="Ensembl"/>
        </authorList>
    </citation>
    <scope>IDENTIFICATION</scope>
</reference>
<dbReference type="SUPFAM" id="SSF54791">
    <property type="entry name" value="Eukaryotic type KH-domain (KH-domain type I)"/>
    <property type="match status" value="2"/>
</dbReference>
<dbReference type="InterPro" id="IPR036612">
    <property type="entry name" value="KH_dom_type_1_sf"/>
</dbReference>
<evidence type="ECO:0000259" key="4">
    <source>
        <dbReference type="SMART" id="SM00322"/>
    </source>
</evidence>
<protein>
    <recommendedName>
        <fullName evidence="4">K Homology domain-containing protein</fullName>
    </recommendedName>
</protein>
<sequence>MSETQDSESSTAEKRPHDEMEDDLESKRHRSSSHDAGYERGHHGGRGGGHGEKYEIRILIPSHTAGAIIGKGGSNIRDLRHEFNASIQVPDSQGFERVVAAVTTTKEDAANLCGKIVDALCERMHQQDRFSTLKMLVHKSQAGTIIGLKGSRIKELREITGAYIKVNQECCP</sequence>
<reference evidence="5" key="3">
    <citation type="submission" date="2025-09" db="UniProtKB">
        <authorList>
            <consortium name="Ensembl"/>
        </authorList>
    </citation>
    <scope>IDENTIFICATION</scope>
</reference>
<dbReference type="STRING" id="51511.ENSCSAVP00000017345"/>
<dbReference type="Proteomes" id="UP000007875">
    <property type="component" value="Unassembled WGS sequence"/>
</dbReference>
<dbReference type="CDD" id="cd22432">
    <property type="entry name" value="KH-I_HNRNPK_rpt1"/>
    <property type="match status" value="1"/>
</dbReference>
<name>H2ZIC9_CIOSA</name>
<keyword evidence="6" id="KW-1185">Reference proteome</keyword>
<evidence type="ECO:0000313" key="6">
    <source>
        <dbReference type="Proteomes" id="UP000007875"/>
    </source>
</evidence>
<dbReference type="SMART" id="SM00322">
    <property type="entry name" value="KH"/>
    <property type="match status" value="2"/>
</dbReference>
<dbReference type="AlphaFoldDB" id="H2ZIC9"/>
<dbReference type="PROSITE" id="PS50084">
    <property type="entry name" value="KH_TYPE_1"/>
    <property type="match status" value="2"/>
</dbReference>
<keyword evidence="1" id="KW-0677">Repeat</keyword>
<evidence type="ECO:0000313" key="5">
    <source>
        <dbReference type="Ensembl" id="ENSCSAVP00000017345.1"/>
    </source>
</evidence>
<dbReference type="GeneTree" id="ENSGT00940000153434"/>
<evidence type="ECO:0000256" key="3">
    <source>
        <dbReference type="SAM" id="MobiDB-lite"/>
    </source>
</evidence>
<evidence type="ECO:0000256" key="2">
    <source>
        <dbReference type="PROSITE-ProRule" id="PRU00117"/>
    </source>
</evidence>
<dbReference type="Gene3D" id="3.30.1370.10">
    <property type="entry name" value="K Homology domain, type 1"/>
    <property type="match status" value="2"/>
</dbReference>